<keyword evidence="3" id="KW-1185">Reference proteome</keyword>
<dbReference type="RefSeq" id="WP_092410263.1">
    <property type="nucleotide sequence ID" value="NZ_FOVF01000034.1"/>
</dbReference>
<dbReference type="PROSITE" id="PS50271">
    <property type="entry name" value="ZF_UBP"/>
    <property type="match status" value="1"/>
</dbReference>
<dbReference type="Pfam" id="PF02148">
    <property type="entry name" value="zf-UBP"/>
    <property type="match status" value="1"/>
</dbReference>
<dbReference type="InterPro" id="IPR001607">
    <property type="entry name" value="Znf_UBP"/>
</dbReference>
<dbReference type="GO" id="GO:0008270">
    <property type="term" value="F:zinc ion binding"/>
    <property type="evidence" value="ECO:0007669"/>
    <property type="project" value="InterPro"/>
</dbReference>
<dbReference type="STRING" id="578942.SAMN05216289_13428"/>
<reference evidence="2 3" key="1">
    <citation type="submission" date="2016-10" db="EMBL/GenBank/DDBJ databases">
        <authorList>
            <person name="de Groot N.N."/>
        </authorList>
    </citation>
    <scope>NUCLEOTIDE SEQUENCE [LARGE SCALE GENOMIC DNA]</scope>
    <source>
        <strain evidence="2 3">CGMCC 1.7659</strain>
    </source>
</reference>
<name>A0A1I5AB75_9GAMM</name>
<dbReference type="EMBL" id="FOVF01000034">
    <property type="protein sequence ID" value="SFN59429.1"/>
    <property type="molecule type" value="Genomic_DNA"/>
</dbReference>
<dbReference type="SUPFAM" id="SSF57850">
    <property type="entry name" value="RING/U-box"/>
    <property type="match status" value="1"/>
</dbReference>
<dbReference type="InterPro" id="IPR013083">
    <property type="entry name" value="Znf_RING/FYVE/PHD"/>
</dbReference>
<sequence>MADDCSHLDTIRPVKPSARGCEDCLKSGMRWVHLRICRTCGHVGCCDQSPGRHATAHFHATRHPIIEGYDPPEGWAWCYLDECFFDLDGDTTPQDGPIPRYV</sequence>
<evidence type="ECO:0000313" key="3">
    <source>
        <dbReference type="Proteomes" id="UP000198575"/>
    </source>
</evidence>
<feature type="domain" description="UBP-type" evidence="1">
    <location>
        <begin position="3"/>
        <end position="102"/>
    </location>
</feature>
<gene>
    <name evidence="2" type="ORF">SAMN05216289_13428</name>
</gene>
<dbReference type="Proteomes" id="UP000198575">
    <property type="component" value="Unassembled WGS sequence"/>
</dbReference>
<keyword evidence="2" id="KW-0378">Hydrolase</keyword>
<dbReference type="AlphaFoldDB" id="A0A1I5AB75"/>
<dbReference type="Gene3D" id="3.30.40.10">
    <property type="entry name" value="Zinc/RING finger domain, C3HC4 (zinc finger)"/>
    <property type="match status" value="1"/>
</dbReference>
<proteinExistence type="predicted"/>
<evidence type="ECO:0000259" key="1">
    <source>
        <dbReference type="PROSITE" id="PS50271"/>
    </source>
</evidence>
<evidence type="ECO:0000313" key="2">
    <source>
        <dbReference type="EMBL" id="SFN59429.1"/>
    </source>
</evidence>
<accession>A0A1I5AB75</accession>
<organism evidence="2 3">
    <name type="scientific">Dokdonella immobilis</name>
    <dbReference type="NCBI Taxonomy" id="578942"/>
    <lineage>
        <taxon>Bacteria</taxon>
        <taxon>Pseudomonadati</taxon>
        <taxon>Pseudomonadota</taxon>
        <taxon>Gammaproteobacteria</taxon>
        <taxon>Lysobacterales</taxon>
        <taxon>Rhodanobacteraceae</taxon>
        <taxon>Dokdonella</taxon>
    </lineage>
</organism>
<dbReference type="OrthoDB" id="120315at2"/>
<protein>
    <submittedName>
        <fullName evidence="2">Ubiquitin-hydrolase Zn-finger-containing protein</fullName>
    </submittedName>
</protein>
<dbReference type="GO" id="GO:0016787">
    <property type="term" value="F:hydrolase activity"/>
    <property type="evidence" value="ECO:0007669"/>
    <property type="project" value="UniProtKB-KW"/>
</dbReference>